<keyword evidence="2" id="KW-0472">Membrane</keyword>
<keyword evidence="2" id="KW-1133">Transmembrane helix</keyword>
<sequence>MKAVNLIPEGERKGAGGAAGRTGGAAYVLLAALGLVVVMLVAYSVTSKSLDDKKSELASIEAKATSAEAQATALAPYKAFAATKEARLTTVKSIAASRFDWAHAMHELGRTLPSNITLIGLRGTVKNGVPVENGPTVPLRSALDVPALELEGCAPSQAAIPSMLTALRQIDGVRRVTLQQSVYKSQTESAAPTTATDVPPAPGAKPAGGITECSRNFQAVVFFDPKPAPAAPAAPAAAVDPAAAAAAPTTTAVSTGGAK</sequence>
<accession>A0AAU7AWY1</accession>
<evidence type="ECO:0000256" key="1">
    <source>
        <dbReference type="SAM" id="MobiDB-lite"/>
    </source>
</evidence>
<name>A0AAU7AWY1_9ACTN</name>
<evidence type="ECO:0000256" key="2">
    <source>
        <dbReference type="SAM" id="Phobius"/>
    </source>
</evidence>
<organism evidence="3">
    <name type="scientific">Paraconexibacter sp. AEG42_29</name>
    <dbReference type="NCBI Taxonomy" id="2997339"/>
    <lineage>
        <taxon>Bacteria</taxon>
        <taxon>Bacillati</taxon>
        <taxon>Actinomycetota</taxon>
        <taxon>Thermoleophilia</taxon>
        <taxon>Solirubrobacterales</taxon>
        <taxon>Paraconexibacteraceae</taxon>
        <taxon>Paraconexibacter</taxon>
    </lineage>
</organism>
<dbReference type="RefSeq" id="WP_354697453.1">
    <property type="nucleotide sequence ID" value="NZ_CP114014.1"/>
</dbReference>
<proteinExistence type="predicted"/>
<feature type="compositionally biased region" description="Low complexity" evidence="1">
    <location>
        <begin position="233"/>
        <end position="253"/>
    </location>
</feature>
<gene>
    <name evidence="3" type="ORF">DSM112329_03080</name>
</gene>
<evidence type="ECO:0000313" key="3">
    <source>
        <dbReference type="EMBL" id="XAY06216.1"/>
    </source>
</evidence>
<feature type="region of interest" description="Disordered" evidence="1">
    <location>
        <begin position="182"/>
        <end position="210"/>
    </location>
</feature>
<protein>
    <recommendedName>
        <fullName evidence="4">PilN domain-containing protein</fullName>
    </recommendedName>
</protein>
<feature type="transmembrane region" description="Helical" evidence="2">
    <location>
        <begin position="25"/>
        <end position="45"/>
    </location>
</feature>
<feature type="compositionally biased region" description="Low complexity" evidence="1">
    <location>
        <begin position="190"/>
        <end position="209"/>
    </location>
</feature>
<evidence type="ECO:0008006" key="4">
    <source>
        <dbReference type="Google" id="ProtNLM"/>
    </source>
</evidence>
<dbReference type="AlphaFoldDB" id="A0AAU7AWY1"/>
<feature type="region of interest" description="Disordered" evidence="1">
    <location>
        <begin position="228"/>
        <end position="259"/>
    </location>
</feature>
<keyword evidence="2" id="KW-0812">Transmembrane</keyword>
<dbReference type="EMBL" id="CP114014">
    <property type="protein sequence ID" value="XAY06216.1"/>
    <property type="molecule type" value="Genomic_DNA"/>
</dbReference>
<reference evidence="3" key="1">
    <citation type="submission" date="2022-12" db="EMBL/GenBank/DDBJ databases">
        <title>Paraconexibacter alkalitolerans sp. nov. and Baekduia alba sp. nov., isolated from soil and emended description of the genera Paraconexibacter (Chun et al., 2020) and Baekduia (An et al., 2020).</title>
        <authorList>
            <person name="Vieira S."/>
            <person name="Huber K.J."/>
            <person name="Geppert A."/>
            <person name="Wolf J."/>
            <person name="Neumann-Schaal M."/>
            <person name="Muesken M."/>
            <person name="Overmann J."/>
        </authorList>
    </citation>
    <scope>NUCLEOTIDE SEQUENCE</scope>
    <source>
        <strain evidence="3">AEG42_29</strain>
    </source>
</reference>
<dbReference type="KEGG" id="parq:DSM112329_03080"/>